<dbReference type="RefSeq" id="XP_012894577.1">
    <property type="nucleotide sequence ID" value="XM_013039123.1"/>
</dbReference>
<accession>D8LY74</accession>
<keyword evidence="2" id="KW-1185">Reference proteome</keyword>
<reference evidence="1" key="1">
    <citation type="submission" date="2010-02" db="EMBL/GenBank/DDBJ databases">
        <title>Sequencing and annotation of the Blastocystis hominis genome.</title>
        <authorList>
            <person name="Wincker P."/>
        </authorList>
    </citation>
    <scope>NUCLEOTIDE SEQUENCE</scope>
    <source>
        <strain evidence="1">Singapore isolate B</strain>
    </source>
</reference>
<dbReference type="SUPFAM" id="SSF51445">
    <property type="entry name" value="(Trans)glycosidases"/>
    <property type="match status" value="1"/>
</dbReference>
<dbReference type="Gene3D" id="3.20.20.80">
    <property type="entry name" value="Glycosidases"/>
    <property type="match status" value="1"/>
</dbReference>
<dbReference type="EMBL" id="FN668639">
    <property type="protein sequence ID" value="CBK20529.2"/>
    <property type="molecule type" value="Genomic_DNA"/>
</dbReference>
<sequence length="537" mass="60951">MICNLALHSQYTYSINYNTESRYSLSLGSLEPFLLEKRTSFQTPTTHGDIPTTSLSLPTPCSTRSISPPTWKKNVNNFFPFNSPADSTPYETVINRLETIQLLGVNVIELHALEQSSCDAEYDICWVEPSYSPGLLRPTIGTPIQLKELIDSIHVLNMSVVLDLNWEFFNINSPIYHYHQFYTLYTTELAGDPVYSDVFRDSSTCGAKCSLNIAENEFVLLLLRSVLHRYREEFHIDGIRWITNDCDSYVGGSCNSGEEHGDKFEFAIRSFWEDIRDTQSIVPNYDFFIDESLCPLIQGVSASTGISYSLLKNFIQTINSSDPEVLFSLECFRTLNSRLLIRTNYNIASILLSLFYLLPRNIHFFMGTPFLSDISFTKNPQTLDISEVGVYVDGSWQNPHKKFLKILLSVDLNKIREQYLMDAFDGVFIEYDNNNDKMILRVGTEPDPLLIVINYGTTHYTETPFTAAIYSTLPFNRQGTWNLLLSTANRNYDSEAITVNSPMTGSACQGQGGHTIPGCVYYSVPMARQSLSVFIHE</sequence>
<name>D8LY74_BLAHO</name>
<dbReference type="Proteomes" id="UP000008312">
    <property type="component" value="Unassembled WGS sequence"/>
</dbReference>
<dbReference type="OrthoDB" id="1740265at2759"/>
<evidence type="ECO:0000313" key="2">
    <source>
        <dbReference type="Proteomes" id="UP000008312"/>
    </source>
</evidence>
<evidence type="ECO:0000313" key="1">
    <source>
        <dbReference type="EMBL" id="CBK20529.2"/>
    </source>
</evidence>
<dbReference type="AlphaFoldDB" id="D8LY74"/>
<protein>
    <recommendedName>
        <fullName evidence="3">Glycosyl hydrolase family 13 catalytic domain-containing protein</fullName>
    </recommendedName>
</protein>
<proteinExistence type="predicted"/>
<dbReference type="InterPro" id="IPR017853">
    <property type="entry name" value="GH"/>
</dbReference>
<dbReference type="GeneID" id="24922265"/>
<evidence type="ECO:0008006" key="3">
    <source>
        <dbReference type="Google" id="ProtNLM"/>
    </source>
</evidence>
<dbReference type="InParanoid" id="D8LY74"/>
<organism evidence="1">
    <name type="scientific">Blastocystis hominis</name>
    <dbReference type="NCBI Taxonomy" id="12968"/>
    <lineage>
        <taxon>Eukaryota</taxon>
        <taxon>Sar</taxon>
        <taxon>Stramenopiles</taxon>
        <taxon>Bigyra</taxon>
        <taxon>Opalozoa</taxon>
        <taxon>Opalinata</taxon>
        <taxon>Blastocystidae</taxon>
        <taxon>Blastocystis</taxon>
    </lineage>
</organism>
<gene>
    <name evidence="1" type="ORF">GSBLH_T00006140001</name>
</gene>